<dbReference type="Proteomes" id="UP000036305">
    <property type="component" value="Unassembled WGS sequence"/>
</dbReference>
<dbReference type="Proteomes" id="UP000234667">
    <property type="component" value="Unassembled WGS sequence"/>
</dbReference>
<keyword evidence="4" id="KW-1185">Reference proteome</keyword>
<name>A0A0J2K6U9_9ENTR</name>
<reference evidence="3 5" key="2">
    <citation type="submission" date="2017-11" db="EMBL/GenBank/DDBJ databases">
        <authorList>
            <person name="Han C.G."/>
        </authorList>
    </citation>
    <scope>NUCLEOTIDE SEQUENCE [LARGE SCALE GENOMIC DNA]</scope>
    <source>
        <strain evidence="3 5">A10</strain>
    </source>
</reference>
<reference evidence="3 5" key="3">
    <citation type="submission" date="2018-01" db="EMBL/GenBank/DDBJ databases">
        <title>Genomic study of Klebsiella pneumoniae.</title>
        <authorList>
            <person name="Yang Y."/>
            <person name="Bicalho R."/>
        </authorList>
    </citation>
    <scope>NUCLEOTIDE SEQUENCE [LARGE SCALE GENOMIC DNA]</scope>
    <source>
        <strain evidence="3 5">A10</strain>
    </source>
</reference>
<evidence type="ECO:0000313" key="3">
    <source>
        <dbReference type="EMBL" id="PLO64268.1"/>
    </source>
</evidence>
<evidence type="ECO:0000313" key="1">
    <source>
        <dbReference type="EMBL" id="KLY28728.1"/>
    </source>
</evidence>
<evidence type="ECO:0000313" key="2">
    <source>
        <dbReference type="EMBL" id="MDH0965886.1"/>
    </source>
</evidence>
<protein>
    <submittedName>
        <fullName evidence="3">ABC transporter</fullName>
    </submittedName>
</protein>
<evidence type="ECO:0000313" key="5">
    <source>
        <dbReference type="Proteomes" id="UP000234667"/>
    </source>
</evidence>
<dbReference type="Proteomes" id="UP001159937">
    <property type="component" value="Unassembled WGS sequence"/>
</dbReference>
<organism evidence="3 5">
    <name type="scientific">Klebsiella michiganensis</name>
    <dbReference type="NCBI Taxonomy" id="1134687"/>
    <lineage>
        <taxon>Bacteria</taxon>
        <taxon>Pseudomonadati</taxon>
        <taxon>Pseudomonadota</taxon>
        <taxon>Gammaproteobacteria</taxon>
        <taxon>Enterobacterales</taxon>
        <taxon>Enterobacteriaceae</taxon>
        <taxon>Klebsiella/Raoultella group</taxon>
        <taxon>Klebsiella</taxon>
    </lineage>
</organism>
<sequence length="315" mass="36592">MKFFALWCALFWKNLTVKYQWFLYKLQLIAYRAHCLLFRRLHYRVVFAFSHVSRFLGLTRRDLKLRAAVAEANRRCLLNDKKKFDYIWLTQRRQLLVQAVTYGQNRRVMQELADCSAQLNAVVEPLQRAHQSVILAPMHMVSDVLSTMVGAAVFPGKATVITSRSANAHSEAERQLGGVDLTYCSIHEDNKNIAGNLMTSVMEAAENKRNIILFPDITPDFTQFASKDKTEKLHCQLFGRQANLHSGIIRMARMMSAKVVFYHLYYDRGLKIIIQEPVPAKKLKQEMPLIIEQSIREHSTDWMLWHSHSLFFIND</sequence>
<dbReference type="EMBL" id="PIDR01001062">
    <property type="protein sequence ID" value="PLO64268.1"/>
    <property type="molecule type" value="Genomic_DNA"/>
</dbReference>
<evidence type="ECO:0000313" key="4">
    <source>
        <dbReference type="Proteomes" id="UP000036305"/>
    </source>
</evidence>
<accession>A0A0J2K6U9</accession>
<comment type="caution">
    <text evidence="3">The sequence shown here is derived from an EMBL/GenBank/DDBJ whole genome shotgun (WGS) entry which is preliminary data.</text>
</comment>
<gene>
    <name evidence="3" type="ORF">CWN49_25830</name>
    <name evidence="2" type="ORF">N5C89_23910</name>
    <name evidence="1" type="ORF">SK91_04240</name>
</gene>
<dbReference type="EMBL" id="JAOCBF010000042">
    <property type="protein sequence ID" value="MDH0965886.1"/>
    <property type="molecule type" value="Genomic_DNA"/>
</dbReference>
<dbReference type="RefSeq" id="WP_032747418.1">
    <property type="nucleotide sequence ID" value="NZ_CABGII010000038.1"/>
</dbReference>
<dbReference type="AlphaFoldDB" id="A0A0J2K6U9"/>
<reference evidence="1 4" key="1">
    <citation type="submission" date="2015-06" db="EMBL/GenBank/DDBJ databases">
        <title>The Genome Sequence of None.</title>
        <authorList>
            <consortium name="The Broad Institute Genomics Platform"/>
            <consortium name="The Broad Institute Genome Sequencing Center for Infectious Disease"/>
            <person name="Earl A.M."/>
            <person name="Onderdonk A.B."/>
            <person name="Kirby J."/>
            <person name="Ferraro M.J."/>
            <person name="Huang S."/>
            <person name="Spencer M."/>
            <person name="Fodor A."/>
            <person name="Hooper D."/>
            <person name="Dekker J."/>
            <person name="O'Brien T."/>
            <person name="Quan V."/>
            <person name="Gombosev A."/>
            <person name="Delaney M."/>
            <person name="DuBois A."/>
            <person name="Ernst C."/>
            <person name="Kim D.S."/>
            <person name="Rossman W."/>
            <person name="Gohs F."/>
            <person name="Petruso H."/>
            <person name="Nozar T."/>
            <person name="Mougeot F."/>
            <person name="Manson-McGuire A."/>
            <person name="Young S."/>
            <person name="Abouelleil A."/>
            <person name="Cao P."/>
            <person name="Chapman S.B."/>
            <person name="Griggs A."/>
            <person name="Priest M."/>
            <person name="Shea T."/>
            <person name="Wortman I."/>
            <person name="Wortman J.R."/>
            <person name="Nusbaum C."/>
            <person name="Birren B."/>
        </authorList>
    </citation>
    <scope>NUCLEOTIDE SEQUENCE [LARGE SCALE GENOMIC DNA]</scope>
    <source>
        <strain evidence="1 4">MGH87</strain>
    </source>
</reference>
<dbReference type="EMBL" id="LEUS01000025">
    <property type="protein sequence ID" value="KLY28728.1"/>
    <property type="molecule type" value="Genomic_DNA"/>
</dbReference>
<reference evidence="2" key="4">
    <citation type="submission" date="2022-09" db="EMBL/GenBank/DDBJ databases">
        <title>Intensive care unit water sources are persistently colonized with multi-drug resistant bacteria and are the site of extensive horizontal gene transfer of antibiotic resistance genes.</title>
        <authorList>
            <person name="Diorio-Toth L."/>
        </authorList>
    </citation>
    <scope>NUCLEOTIDE SEQUENCE</scope>
    <source>
        <strain evidence="2">GD03918</strain>
    </source>
</reference>
<proteinExistence type="predicted"/>